<sequence length="226" mass="24711">MRPYIICHMVASIDGRIDCPMVAQISGEEYYTTLESFGSSSKLSGRVTAALECTAVKEEISGYAGARLGKESVHKAVESGEYTVIVDTHGRLQMASGEADGHPLLVVMSENVPEPHLEMLRKNNVSWIATGKERIDLHRATDILSEQFDVKRLIIVGGGNINGGFLEAGLIDEVSLLLASGIDGRKGQTALFDGCTWKSEAPYHLKLQSVERIAGTETVWIRYRCK</sequence>
<accession>A0ABR7CIB9</accession>
<dbReference type="Gene3D" id="3.40.430.10">
    <property type="entry name" value="Dihydrofolate Reductase, subunit A"/>
    <property type="match status" value="1"/>
</dbReference>
<name>A0ABR7CIB9_9BACT</name>
<comment type="pathway">
    <text evidence="1">Cofactor biosynthesis; riboflavin biosynthesis.</text>
</comment>
<keyword evidence="3" id="KW-0560">Oxidoreductase</keyword>
<dbReference type="Proteomes" id="UP000636891">
    <property type="component" value="Unassembled WGS sequence"/>
</dbReference>
<dbReference type="RefSeq" id="WP_118458640.1">
    <property type="nucleotide sequence ID" value="NZ_JACOOK010000001.1"/>
</dbReference>
<proteinExistence type="predicted"/>
<comment type="caution">
    <text evidence="5">The sequence shown here is derived from an EMBL/GenBank/DDBJ whole genome shotgun (WGS) entry which is preliminary data.</text>
</comment>
<dbReference type="Pfam" id="PF01872">
    <property type="entry name" value="RibD_C"/>
    <property type="match status" value="1"/>
</dbReference>
<evidence type="ECO:0000256" key="1">
    <source>
        <dbReference type="ARBA" id="ARBA00005104"/>
    </source>
</evidence>
<organism evidence="5 6">
    <name type="scientific">Alistipes hominis</name>
    <dbReference type="NCBI Taxonomy" id="2763015"/>
    <lineage>
        <taxon>Bacteria</taxon>
        <taxon>Pseudomonadati</taxon>
        <taxon>Bacteroidota</taxon>
        <taxon>Bacteroidia</taxon>
        <taxon>Bacteroidales</taxon>
        <taxon>Rikenellaceae</taxon>
        <taxon>Alistipes</taxon>
    </lineage>
</organism>
<evidence type="ECO:0000313" key="6">
    <source>
        <dbReference type="Proteomes" id="UP000636891"/>
    </source>
</evidence>
<keyword evidence="2" id="KW-0521">NADP</keyword>
<keyword evidence="6" id="KW-1185">Reference proteome</keyword>
<dbReference type="PANTHER" id="PTHR38011:SF7">
    <property type="entry name" value="2,5-DIAMINO-6-RIBOSYLAMINO-4(3H)-PYRIMIDINONE 5'-PHOSPHATE REDUCTASE"/>
    <property type="match status" value="1"/>
</dbReference>
<dbReference type="InterPro" id="IPR002734">
    <property type="entry name" value="RibDG_C"/>
</dbReference>
<feature type="domain" description="Bacterial bifunctional deaminase-reductase C-terminal" evidence="4">
    <location>
        <begin position="3"/>
        <end position="214"/>
    </location>
</feature>
<protein>
    <submittedName>
        <fullName evidence="5">Dihydrofolate reductase family protein</fullName>
    </submittedName>
</protein>
<evidence type="ECO:0000256" key="2">
    <source>
        <dbReference type="ARBA" id="ARBA00022857"/>
    </source>
</evidence>
<dbReference type="InterPro" id="IPR050765">
    <property type="entry name" value="Riboflavin_Biosynth_HTPR"/>
</dbReference>
<evidence type="ECO:0000259" key="4">
    <source>
        <dbReference type="Pfam" id="PF01872"/>
    </source>
</evidence>
<dbReference type="InterPro" id="IPR024072">
    <property type="entry name" value="DHFR-like_dom_sf"/>
</dbReference>
<gene>
    <name evidence="5" type="ORF">H8S08_00040</name>
</gene>
<dbReference type="EMBL" id="JACOOK010000001">
    <property type="protein sequence ID" value="MBC5615411.1"/>
    <property type="molecule type" value="Genomic_DNA"/>
</dbReference>
<evidence type="ECO:0000256" key="3">
    <source>
        <dbReference type="ARBA" id="ARBA00023002"/>
    </source>
</evidence>
<evidence type="ECO:0000313" key="5">
    <source>
        <dbReference type="EMBL" id="MBC5615411.1"/>
    </source>
</evidence>
<reference evidence="5 6" key="1">
    <citation type="submission" date="2020-08" db="EMBL/GenBank/DDBJ databases">
        <title>Genome public.</title>
        <authorList>
            <person name="Liu C."/>
            <person name="Sun Q."/>
        </authorList>
    </citation>
    <scope>NUCLEOTIDE SEQUENCE [LARGE SCALE GENOMIC DNA]</scope>
    <source>
        <strain evidence="5 6">New-7</strain>
    </source>
</reference>
<dbReference type="SUPFAM" id="SSF53597">
    <property type="entry name" value="Dihydrofolate reductase-like"/>
    <property type="match status" value="1"/>
</dbReference>
<dbReference type="PANTHER" id="PTHR38011">
    <property type="entry name" value="DIHYDROFOLATE REDUCTASE FAMILY PROTEIN (AFU_ORTHOLOGUE AFUA_8G06820)"/>
    <property type="match status" value="1"/>
</dbReference>